<feature type="binding site" evidence="6">
    <location>
        <position position="198"/>
    </location>
    <ligand>
        <name>S-adenosyl-L-methionine</name>
        <dbReference type="ChEBI" id="CHEBI:59789"/>
    </ligand>
</feature>
<keyword evidence="3 6" id="KW-0698">rRNA processing</keyword>
<evidence type="ECO:0000256" key="5">
    <source>
        <dbReference type="ARBA" id="ARBA00022691"/>
    </source>
</evidence>
<evidence type="ECO:0000259" key="8">
    <source>
        <dbReference type="Pfam" id="PF04034"/>
    </source>
</evidence>
<comment type="catalytic activity">
    <reaction evidence="6">
        <text>N(1)-methylpseudouridine(1191) in yeast 18S rRNA + S-adenosyl-L-methionine = N(1)-methyl-N(3)-[(3S)-3-amino-3-carboxypropyl]pseudouridine(1191) in yeast 18S rRNA + S-methyl-5'-thioadenosine + H(+)</text>
        <dbReference type="Rhea" id="RHEA:63300"/>
        <dbReference type="Rhea" id="RHEA-COMP:13852"/>
        <dbReference type="Rhea" id="RHEA-COMP:16309"/>
        <dbReference type="ChEBI" id="CHEBI:15378"/>
        <dbReference type="ChEBI" id="CHEBI:17509"/>
        <dbReference type="ChEBI" id="CHEBI:59789"/>
        <dbReference type="ChEBI" id="CHEBI:74890"/>
        <dbReference type="ChEBI" id="CHEBI:146234"/>
    </reaction>
</comment>
<dbReference type="Pfam" id="PF04034">
    <property type="entry name" value="Ribo_biogen_C"/>
    <property type="match status" value="1"/>
</dbReference>
<dbReference type="InParanoid" id="K2QLG6"/>
<comment type="function">
    <text evidence="6">Aminocarboxypropyltransferase that catalyzes the aminocarboxypropyl transfer on pseudouridine at position 1191 (Psi1191) in 18S rRNA. It constitutes the last step in biosynthesis of the hypermodified N1-methyl-N3-(3-amino-3-carboxypropyl) pseudouridine (m1acp3-Psi) conserved in eukaryotic 18S rRNA.</text>
</comment>
<dbReference type="EC" id="2.5.1.157" evidence="6"/>
<dbReference type="GO" id="GO:0030490">
    <property type="term" value="P:maturation of SSU-rRNA"/>
    <property type="evidence" value="ECO:0007669"/>
    <property type="project" value="TreeGrafter"/>
</dbReference>
<sequence>MQVGGFVSGPARSTEQDRGRPSSEATAPATPFRAPRHRCLCSPKENFLQLLPTPPVTSLDPRNPRRSTRPFDLPPTTRTPIIIMVRHKKDGLSSRGGRSGRGGSKKYSNPSRPQRRDGDEEGEEGEHVNKRPAFKAAAWDLGHCDAKRCSGKRLMRLGMMRELHVGQKFAGVVVSPKAKKTVSPQDRELLEQYGAAVVEASWNRIEEVPFSRIGGKCERLLPYLVAANPTNYGRPWRLNCVEALAACYAICGHHEWAEEILSSFSYGDAFLEMNAALLKRYAACSTEEEVLKAEEAWLAKIEKEYNTSRDDKAALADGDAWEGGNMNRRALDDSSDDEEDNEDKEDGEEEEAERDPYGLPPEESDNEEEMAELRRRVLASKPFANPEPEAKGPEMISAPEAPHALQQDSDAESGSDIEGMDDEFDNIINATPVTDRTGITAKQRLKSQDTTVVSASFSRASIGAPKRW</sequence>
<feature type="domain" description="RNase L inhibitor RLI-like possible metal-binding" evidence="9">
    <location>
        <begin position="136"/>
        <end position="168"/>
    </location>
</feature>
<dbReference type="InterPro" id="IPR007209">
    <property type="entry name" value="RNaseL-inhib-like_metal-bd_dom"/>
</dbReference>
<keyword evidence="4 6" id="KW-0808">Transferase</keyword>
<evidence type="ECO:0000256" key="2">
    <source>
        <dbReference type="ARBA" id="ARBA00022517"/>
    </source>
</evidence>
<dbReference type="EMBL" id="AHHD01000510">
    <property type="protein sequence ID" value="EKG10671.1"/>
    <property type="molecule type" value="Genomic_DNA"/>
</dbReference>
<accession>K2QLG6</accession>
<dbReference type="GO" id="GO:1904047">
    <property type="term" value="F:S-adenosyl-L-methionine binding"/>
    <property type="evidence" value="ECO:0007669"/>
    <property type="project" value="UniProtKB-UniRule"/>
</dbReference>
<dbReference type="HAMAP" id="MF_01116">
    <property type="entry name" value="TSR3"/>
    <property type="match status" value="1"/>
</dbReference>
<keyword evidence="2 6" id="KW-0690">Ribosome biogenesis</keyword>
<organism evidence="10 11">
    <name type="scientific">Macrophomina phaseolina (strain MS6)</name>
    <name type="common">Charcoal rot fungus</name>
    <dbReference type="NCBI Taxonomy" id="1126212"/>
    <lineage>
        <taxon>Eukaryota</taxon>
        <taxon>Fungi</taxon>
        <taxon>Dikarya</taxon>
        <taxon>Ascomycota</taxon>
        <taxon>Pezizomycotina</taxon>
        <taxon>Dothideomycetes</taxon>
        <taxon>Dothideomycetes incertae sedis</taxon>
        <taxon>Botryosphaeriales</taxon>
        <taxon>Botryosphaeriaceae</taxon>
        <taxon>Macrophomina</taxon>
    </lineage>
</organism>
<gene>
    <name evidence="6" type="primary">TSR3</name>
    <name evidence="10" type="ORF">MPH_12250</name>
</gene>
<name>K2QLG6_MACPH</name>
<evidence type="ECO:0000256" key="1">
    <source>
        <dbReference type="ARBA" id="ARBA00022490"/>
    </source>
</evidence>
<proteinExistence type="inferred from homology"/>
<dbReference type="GO" id="GO:0000455">
    <property type="term" value="P:enzyme-directed rRNA pseudouridine synthesis"/>
    <property type="evidence" value="ECO:0007669"/>
    <property type="project" value="UniProtKB-UniRule"/>
</dbReference>
<dbReference type="OrthoDB" id="10262062at2759"/>
<protein>
    <recommendedName>
        <fullName evidence="6">18S rRNA aminocarboxypropyltransferase</fullName>
        <ecNumber evidence="6">2.5.1.157</ecNumber>
    </recommendedName>
</protein>
<dbReference type="STRING" id="1126212.K2QLG6"/>
<reference evidence="10 11" key="1">
    <citation type="journal article" date="2012" name="BMC Genomics">
        <title>Tools to kill: Genome of one of the most destructive plant pathogenic fungi Macrophomina phaseolina.</title>
        <authorList>
            <person name="Islam M.S."/>
            <person name="Haque M.S."/>
            <person name="Islam M.M."/>
            <person name="Emdad E.M."/>
            <person name="Halim A."/>
            <person name="Hossen Q.M.M."/>
            <person name="Hossain M.Z."/>
            <person name="Ahmed B."/>
            <person name="Rahim S."/>
            <person name="Rahman M.S."/>
            <person name="Alam M.M."/>
            <person name="Hou S."/>
            <person name="Wan X."/>
            <person name="Saito J.A."/>
            <person name="Alam M."/>
        </authorList>
    </citation>
    <scope>NUCLEOTIDE SEQUENCE [LARGE SCALE GENOMIC DNA]</scope>
    <source>
        <strain evidence="10 11">MS6</strain>
    </source>
</reference>
<dbReference type="VEuPathDB" id="FungiDB:MPH_12250"/>
<dbReference type="GO" id="GO:0106388">
    <property type="term" value="F:rRNA small subunit aminocarboxypropyltransferase activity"/>
    <property type="evidence" value="ECO:0007669"/>
    <property type="project" value="UniProtKB-EC"/>
</dbReference>
<evidence type="ECO:0000313" key="11">
    <source>
        <dbReference type="Proteomes" id="UP000007129"/>
    </source>
</evidence>
<dbReference type="GO" id="GO:0005737">
    <property type="term" value="C:cytoplasm"/>
    <property type="evidence" value="ECO:0007669"/>
    <property type="project" value="UniProtKB-SubCell"/>
</dbReference>
<dbReference type="InterPro" id="IPR007177">
    <property type="entry name" value="Tsr3_C"/>
</dbReference>
<evidence type="ECO:0000256" key="6">
    <source>
        <dbReference type="HAMAP-Rule" id="MF_03146"/>
    </source>
</evidence>
<dbReference type="HOGENOM" id="CLU_035060_0_2_1"/>
<feature type="region of interest" description="Disordered" evidence="7">
    <location>
        <begin position="1"/>
        <end position="37"/>
    </location>
</feature>
<keyword evidence="6" id="KW-0539">Nucleus</keyword>
<feature type="binding site" evidence="6">
    <location>
        <position position="221"/>
    </location>
    <ligand>
        <name>S-adenosyl-L-methionine</name>
        <dbReference type="ChEBI" id="CHEBI:59789"/>
    </ligand>
</feature>
<dbReference type="AlphaFoldDB" id="K2QLG6"/>
<dbReference type="Pfam" id="PF04068">
    <property type="entry name" value="Fer4_RLI"/>
    <property type="match status" value="1"/>
</dbReference>
<dbReference type="NCBIfam" id="NF002621">
    <property type="entry name" value="PRK02287.1"/>
    <property type="match status" value="1"/>
</dbReference>
<feature type="compositionally biased region" description="Acidic residues" evidence="7">
    <location>
        <begin position="333"/>
        <end position="353"/>
    </location>
</feature>
<evidence type="ECO:0000256" key="4">
    <source>
        <dbReference type="ARBA" id="ARBA00022679"/>
    </source>
</evidence>
<dbReference type="eggNOG" id="KOG3154">
    <property type="taxonomic scope" value="Eukaryota"/>
</dbReference>
<dbReference type="PANTHER" id="PTHR20426">
    <property type="entry name" value="RIBOSOME BIOGENESIS PROTEIN TSR3 HOMOLOG"/>
    <property type="match status" value="1"/>
</dbReference>
<feature type="binding site" evidence="6">
    <location>
        <position position="150"/>
    </location>
    <ligand>
        <name>S-adenosyl-L-methionine</name>
        <dbReference type="ChEBI" id="CHEBI:59789"/>
    </ligand>
</feature>
<feature type="region of interest" description="Disordered" evidence="7">
    <location>
        <begin position="49"/>
        <end position="131"/>
    </location>
</feature>
<feature type="region of interest" description="Disordered" evidence="7">
    <location>
        <begin position="308"/>
        <end position="432"/>
    </location>
</feature>
<comment type="subcellular location">
    <subcellularLocation>
        <location evidence="6">Cytoplasm</location>
    </subcellularLocation>
    <subcellularLocation>
        <location evidence="6">Nucleus</location>
    </subcellularLocation>
</comment>
<comment type="catalytic activity">
    <reaction evidence="6">
        <text>an N(1)-methylpseudouridine in rRNA + S-adenosyl-L-methionine = N(1)-methyl-N(3)-[(3S)-3-amino-3-carboxypropyl]pseudouridine in rRNA + S-methyl-5'-thioadenosine + H(+)</text>
        <dbReference type="Rhea" id="RHEA:63296"/>
        <dbReference type="Rhea" id="RHEA-COMP:11634"/>
        <dbReference type="Rhea" id="RHEA-COMP:16310"/>
        <dbReference type="ChEBI" id="CHEBI:15378"/>
        <dbReference type="ChEBI" id="CHEBI:17509"/>
        <dbReference type="ChEBI" id="CHEBI:59789"/>
        <dbReference type="ChEBI" id="CHEBI:74890"/>
        <dbReference type="ChEBI" id="CHEBI:146234"/>
        <dbReference type="EC" id="2.5.1.157"/>
    </reaction>
</comment>
<feature type="compositionally biased region" description="Acidic residues" evidence="7">
    <location>
        <begin position="409"/>
        <end position="425"/>
    </location>
</feature>
<comment type="caution">
    <text evidence="10">The sequence shown here is derived from an EMBL/GenBank/DDBJ whole genome shotgun (WGS) entry which is preliminary data.</text>
</comment>
<evidence type="ECO:0000259" key="9">
    <source>
        <dbReference type="Pfam" id="PF04068"/>
    </source>
</evidence>
<dbReference type="PANTHER" id="PTHR20426:SF0">
    <property type="entry name" value="18S RRNA AMINOCARBOXYPROPYLTRANSFERASE"/>
    <property type="match status" value="1"/>
</dbReference>
<dbReference type="Proteomes" id="UP000007129">
    <property type="component" value="Unassembled WGS sequence"/>
</dbReference>
<feature type="binding site" evidence="6">
    <location>
        <position position="236"/>
    </location>
    <ligand>
        <name>S-adenosyl-L-methionine</name>
        <dbReference type="ChEBI" id="CHEBI:59789"/>
    </ligand>
</feature>
<comment type="similarity">
    <text evidence="6">Belongs to the TDD superfamily. TSR3 family.</text>
</comment>
<dbReference type="GO" id="GO:0005634">
    <property type="term" value="C:nucleus"/>
    <property type="evidence" value="ECO:0007669"/>
    <property type="project" value="UniProtKB-SubCell"/>
</dbReference>
<evidence type="ECO:0000256" key="3">
    <source>
        <dbReference type="ARBA" id="ARBA00022552"/>
    </source>
</evidence>
<feature type="domain" description="16S/18S rRNA aminocarboxypropyltransferase Tsr3 C-terminal" evidence="8">
    <location>
        <begin position="172"/>
        <end position="298"/>
    </location>
</feature>
<keyword evidence="5 6" id="KW-0949">S-adenosyl-L-methionine</keyword>
<evidence type="ECO:0000256" key="7">
    <source>
        <dbReference type="SAM" id="MobiDB-lite"/>
    </source>
</evidence>
<keyword evidence="1 6" id="KW-0963">Cytoplasm</keyword>
<evidence type="ECO:0000313" key="10">
    <source>
        <dbReference type="EMBL" id="EKG10671.1"/>
    </source>
</evidence>
<dbReference type="InterPro" id="IPR022968">
    <property type="entry name" value="Tsr3-like"/>
</dbReference>